<evidence type="ECO:0000313" key="2">
    <source>
        <dbReference type="Proteomes" id="UP000634136"/>
    </source>
</evidence>
<proteinExistence type="predicted"/>
<name>A0A834TN62_9FABA</name>
<protein>
    <submittedName>
        <fullName evidence="1">Uncharacterized protein</fullName>
    </submittedName>
</protein>
<dbReference type="EMBL" id="JAAIUW010000008">
    <property type="protein sequence ID" value="KAF7820544.1"/>
    <property type="molecule type" value="Genomic_DNA"/>
</dbReference>
<accession>A0A834TN62</accession>
<keyword evidence="2" id="KW-1185">Reference proteome</keyword>
<comment type="caution">
    <text evidence="1">The sequence shown here is derived from an EMBL/GenBank/DDBJ whole genome shotgun (WGS) entry which is preliminary data.</text>
</comment>
<evidence type="ECO:0000313" key="1">
    <source>
        <dbReference type="EMBL" id="KAF7820544.1"/>
    </source>
</evidence>
<dbReference type="AlphaFoldDB" id="A0A834TN62"/>
<sequence>MALWWHSDAQVNTIIIVSIAQPSSSSFSFTAIAQPSSSDLSHNHHHQIYRTATVSMDGGICRSKLGINLFSFIFEFFSFISTGGGGGHGSIGFSFISDRGGDGQCLGFD</sequence>
<reference evidence="1" key="1">
    <citation type="submission" date="2020-09" db="EMBL/GenBank/DDBJ databases">
        <title>Genome-Enabled Discovery of Anthraquinone Biosynthesis in Senna tora.</title>
        <authorList>
            <person name="Kang S.-H."/>
            <person name="Pandey R.P."/>
            <person name="Lee C.-M."/>
            <person name="Sim J.-S."/>
            <person name="Jeong J.-T."/>
            <person name="Choi B.-S."/>
            <person name="Jung M."/>
            <person name="Ginzburg D."/>
            <person name="Zhao K."/>
            <person name="Won S.Y."/>
            <person name="Oh T.-J."/>
            <person name="Yu Y."/>
            <person name="Kim N.-H."/>
            <person name="Lee O.R."/>
            <person name="Lee T.-H."/>
            <person name="Bashyal P."/>
            <person name="Kim T.-S."/>
            <person name="Lee W.-H."/>
            <person name="Kawkins C."/>
            <person name="Kim C.-K."/>
            <person name="Kim J.S."/>
            <person name="Ahn B.O."/>
            <person name="Rhee S.Y."/>
            <person name="Sohng J.K."/>
        </authorList>
    </citation>
    <scope>NUCLEOTIDE SEQUENCE</scope>
    <source>
        <tissue evidence="1">Leaf</tissue>
    </source>
</reference>
<dbReference type="Proteomes" id="UP000634136">
    <property type="component" value="Unassembled WGS sequence"/>
</dbReference>
<organism evidence="1 2">
    <name type="scientific">Senna tora</name>
    <dbReference type="NCBI Taxonomy" id="362788"/>
    <lineage>
        <taxon>Eukaryota</taxon>
        <taxon>Viridiplantae</taxon>
        <taxon>Streptophyta</taxon>
        <taxon>Embryophyta</taxon>
        <taxon>Tracheophyta</taxon>
        <taxon>Spermatophyta</taxon>
        <taxon>Magnoliopsida</taxon>
        <taxon>eudicotyledons</taxon>
        <taxon>Gunneridae</taxon>
        <taxon>Pentapetalae</taxon>
        <taxon>rosids</taxon>
        <taxon>fabids</taxon>
        <taxon>Fabales</taxon>
        <taxon>Fabaceae</taxon>
        <taxon>Caesalpinioideae</taxon>
        <taxon>Cassia clade</taxon>
        <taxon>Senna</taxon>
    </lineage>
</organism>
<gene>
    <name evidence="1" type="ORF">G2W53_025999</name>
</gene>